<reference evidence="1" key="1">
    <citation type="submission" date="2023-06" db="EMBL/GenBank/DDBJ databases">
        <authorList>
            <consortium name="Lawrence Berkeley National Laboratory"/>
            <person name="Ahrendt S."/>
            <person name="Sahu N."/>
            <person name="Indic B."/>
            <person name="Wong-Bajracharya J."/>
            <person name="Merenyi Z."/>
            <person name="Ke H.-M."/>
            <person name="Monk M."/>
            <person name="Kocsube S."/>
            <person name="Drula E."/>
            <person name="Lipzen A."/>
            <person name="Balint B."/>
            <person name="Henrissat B."/>
            <person name="Andreopoulos B."/>
            <person name="Martin F.M."/>
            <person name="Harder C.B."/>
            <person name="Rigling D."/>
            <person name="Ford K.L."/>
            <person name="Foster G.D."/>
            <person name="Pangilinan J."/>
            <person name="Papanicolaou A."/>
            <person name="Barry K."/>
            <person name="LaButti K."/>
            <person name="Viragh M."/>
            <person name="Koriabine M."/>
            <person name="Yan M."/>
            <person name="Riley R."/>
            <person name="Champramary S."/>
            <person name="Plett K.L."/>
            <person name="Tsai I.J."/>
            <person name="Slot J."/>
            <person name="Sipos G."/>
            <person name="Plett J."/>
            <person name="Nagy L.G."/>
            <person name="Grigoriev I.V."/>
        </authorList>
    </citation>
    <scope>NUCLEOTIDE SEQUENCE</scope>
    <source>
        <strain evidence="1">ICMP 16352</strain>
    </source>
</reference>
<accession>A0AA39NWP0</accession>
<proteinExistence type="predicted"/>
<evidence type="ECO:0000313" key="1">
    <source>
        <dbReference type="EMBL" id="KAK0473075.1"/>
    </source>
</evidence>
<gene>
    <name evidence="1" type="ORF">IW261DRAFT_1570202</name>
</gene>
<evidence type="ECO:0000313" key="2">
    <source>
        <dbReference type="Proteomes" id="UP001175227"/>
    </source>
</evidence>
<name>A0AA39NWP0_9AGAR</name>
<dbReference type="Proteomes" id="UP001175227">
    <property type="component" value="Unassembled WGS sequence"/>
</dbReference>
<dbReference type="AlphaFoldDB" id="A0AA39NWP0"/>
<sequence>MPSSIIIIPRREPAALKSPDASHGEIYRVYESLLHPFHQLCMSALDNTSIKTSPAYRRIIESICSSSNISSKPGMGRRGKERPAILCPPPAGLLHRTNEPWLFLMGTFDGQDVTTLPQIYRDFSITVHTGPPDKEGRFYIRTIPEWQTSFPGKTQHVVVITVTPESGLSPEEPWVVPGTRTDTYRVASTDFTRLVGHSKIKLGQFYQKLSSNPKYLIKVAKELNKHERQKHAYAASRKSFNMQQLERGMHSMRLVDSTNTGFDHASINRSSSGKKPVPSVYSKVSARVVF</sequence>
<comment type="caution">
    <text evidence="1">The sequence shown here is derived from an EMBL/GenBank/DDBJ whole genome shotgun (WGS) entry which is preliminary data.</text>
</comment>
<protein>
    <submittedName>
        <fullName evidence="1">Uncharacterized protein</fullName>
    </submittedName>
</protein>
<keyword evidence="2" id="KW-1185">Reference proteome</keyword>
<dbReference type="EMBL" id="JAUEPR010000035">
    <property type="protein sequence ID" value="KAK0473075.1"/>
    <property type="molecule type" value="Genomic_DNA"/>
</dbReference>
<organism evidence="1 2">
    <name type="scientific">Armillaria novae-zelandiae</name>
    <dbReference type="NCBI Taxonomy" id="153914"/>
    <lineage>
        <taxon>Eukaryota</taxon>
        <taxon>Fungi</taxon>
        <taxon>Dikarya</taxon>
        <taxon>Basidiomycota</taxon>
        <taxon>Agaricomycotina</taxon>
        <taxon>Agaricomycetes</taxon>
        <taxon>Agaricomycetidae</taxon>
        <taxon>Agaricales</taxon>
        <taxon>Marasmiineae</taxon>
        <taxon>Physalacriaceae</taxon>
        <taxon>Armillaria</taxon>
    </lineage>
</organism>